<evidence type="ECO:0000256" key="3">
    <source>
        <dbReference type="ARBA" id="ARBA00011918"/>
    </source>
</evidence>
<dbReference type="Gene3D" id="1.10.10.10">
    <property type="entry name" value="Winged helix-like DNA-binding domain superfamily/Winged helix DNA-binding domain"/>
    <property type="match status" value="1"/>
</dbReference>
<dbReference type="NCBIfam" id="TIGR00589">
    <property type="entry name" value="ogt"/>
    <property type="match status" value="1"/>
</dbReference>
<accession>A0A975R8H5</accession>
<dbReference type="Pfam" id="PF01035">
    <property type="entry name" value="DNA_binding_1"/>
    <property type="match status" value="1"/>
</dbReference>
<dbReference type="InterPro" id="IPR001497">
    <property type="entry name" value="MethylDNA_cys_MeTrfase_AS"/>
</dbReference>
<dbReference type="InterPro" id="IPR036631">
    <property type="entry name" value="MGMT_N_sf"/>
</dbReference>
<evidence type="ECO:0000256" key="8">
    <source>
        <dbReference type="ARBA" id="ARBA00049348"/>
    </source>
</evidence>
<dbReference type="CDD" id="cd06445">
    <property type="entry name" value="ATase"/>
    <property type="match status" value="1"/>
</dbReference>
<dbReference type="SUPFAM" id="SSF46767">
    <property type="entry name" value="Methylated DNA-protein cysteine methyltransferase, C-terminal domain"/>
    <property type="match status" value="1"/>
</dbReference>
<dbReference type="PANTHER" id="PTHR10815:SF14">
    <property type="entry name" value="BIFUNCTIONAL TRANSCRIPTIONAL ACTIVATOR_DNA REPAIR ENZYME ADA"/>
    <property type="match status" value="1"/>
</dbReference>
<evidence type="ECO:0000256" key="1">
    <source>
        <dbReference type="ARBA" id="ARBA00001286"/>
    </source>
</evidence>
<dbReference type="InterPro" id="IPR036388">
    <property type="entry name" value="WH-like_DNA-bd_sf"/>
</dbReference>
<evidence type="ECO:0000313" key="10">
    <source>
        <dbReference type="EMBL" id="QWF70400.1"/>
    </source>
</evidence>
<keyword evidence="11" id="KW-1185">Reference proteome</keyword>
<dbReference type="AlphaFoldDB" id="A0A975R8H5"/>
<comment type="catalytic activity">
    <reaction evidence="1">
        <text>a 4-O-methyl-thymidine in DNA + L-cysteinyl-[protein] = a thymidine in DNA + S-methyl-L-cysteinyl-[protein]</text>
        <dbReference type="Rhea" id="RHEA:53428"/>
        <dbReference type="Rhea" id="RHEA-COMP:10131"/>
        <dbReference type="Rhea" id="RHEA-COMP:10132"/>
        <dbReference type="Rhea" id="RHEA-COMP:13555"/>
        <dbReference type="Rhea" id="RHEA-COMP:13556"/>
        <dbReference type="ChEBI" id="CHEBI:29950"/>
        <dbReference type="ChEBI" id="CHEBI:82612"/>
        <dbReference type="ChEBI" id="CHEBI:137386"/>
        <dbReference type="ChEBI" id="CHEBI:137387"/>
        <dbReference type="EC" id="2.1.1.63"/>
    </reaction>
</comment>
<evidence type="ECO:0000256" key="7">
    <source>
        <dbReference type="ARBA" id="ARBA00023204"/>
    </source>
</evidence>
<protein>
    <recommendedName>
        <fullName evidence="3">methylated-DNA--[protein]-cysteine S-methyltransferase</fullName>
        <ecNumber evidence="3">2.1.1.63</ecNumber>
    </recommendedName>
</protein>
<dbReference type="EC" id="2.1.1.63" evidence="3"/>
<dbReference type="GO" id="GO:0003908">
    <property type="term" value="F:methylated-DNA-[protein]-cysteine S-methyltransferase activity"/>
    <property type="evidence" value="ECO:0007669"/>
    <property type="project" value="UniProtKB-EC"/>
</dbReference>
<proteinExistence type="inferred from homology"/>
<keyword evidence="6" id="KW-0227">DNA damage</keyword>
<comment type="catalytic activity">
    <reaction evidence="8">
        <text>a 6-O-methyl-2'-deoxyguanosine in DNA + L-cysteinyl-[protein] = S-methyl-L-cysteinyl-[protein] + a 2'-deoxyguanosine in DNA</text>
        <dbReference type="Rhea" id="RHEA:24000"/>
        <dbReference type="Rhea" id="RHEA-COMP:10131"/>
        <dbReference type="Rhea" id="RHEA-COMP:10132"/>
        <dbReference type="Rhea" id="RHEA-COMP:11367"/>
        <dbReference type="Rhea" id="RHEA-COMP:11368"/>
        <dbReference type="ChEBI" id="CHEBI:29950"/>
        <dbReference type="ChEBI" id="CHEBI:82612"/>
        <dbReference type="ChEBI" id="CHEBI:85445"/>
        <dbReference type="ChEBI" id="CHEBI:85448"/>
        <dbReference type="EC" id="2.1.1.63"/>
    </reaction>
</comment>
<dbReference type="KEGG" id="mpad:KEF85_13810"/>
<evidence type="ECO:0000256" key="6">
    <source>
        <dbReference type="ARBA" id="ARBA00022763"/>
    </source>
</evidence>
<comment type="similarity">
    <text evidence="2">Belongs to the MGMT family.</text>
</comment>
<evidence type="ECO:0000256" key="4">
    <source>
        <dbReference type="ARBA" id="ARBA00022603"/>
    </source>
</evidence>
<feature type="domain" description="Methylated-DNA-[protein]-cysteine S-methyltransferase DNA binding" evidence="9">
    <location>
        <begin position="88"/>
        <end position="167"/>
    </location>
</feature>
<evidence type="ECO:0000256" key="2">
    <source>
        <dbReference type="ARBA" id="ARBA00008711"/>
    </source>
</evidence>
<evidence type="ECO:0000256" key="5">
    <source>
        <dbReference type="ARBA" id="ARBA00022679"/>
    </source>
</evidence>
<evidence type="ECO:0000313" key="11">
    <source>
        <dbReference type="Proteomes" id="UP000676649"/>
    </source>
</evidence>
<evidence type="ECO:0000259" key="9">
    <source>
        <dbReference type="Pfam" id="PF01035"/>
    </source>
</evidence>
<gene>
    <name evidence="10" type="ORF">KEF85_13810</name>
</gene>
<dbReference type="PANTHER" id="PTHR10815">
    <property type="entry name" value="METHYLATED-DNA--PROTEIN-CYSTEINE METHYLTRANSFERASE"/>
    <property type="match status" value="1"/>
</dbReference>
<keyword evidence="5 10" id="KW-0808">Transferase</keyword>
<dbReference type="Gene3D" id="3.30.160.70">
    <property type="entry name" value="Methylated DNA-protein cysteine methyltransferase domain"/>
    <property type="match status" value="1"/>
</dbReference>
<dbReference type="GO" id="GO:0032259">
    <property type="term" value="P:methylation"/>
    <property type="evidence" value="ECO:0007669"/>
    <property type="project" value="UniProtKB-KW"/>
</dbReference>
<name>A0A975R8H5_9GAMM</name>
<dbReference type="InterPro" id="IPR036217">
    <property type="entry name" value="MethylDNA_cys_MeTrfase_DNAb"/>
</dbReference>
<keyword evidence="4 10" id="KW-0489">Methyltransferase</keyword>
<dbReference type="EMBL" id="CP073754">
    <property type="protein sequence ID" value="QWF70400.1"/>
    <property type="molecule type" value="Genomic_DNA"/>
</dbReference>
<dbReference type="GO" id="GO:0006281">
    <property type="term" value="P:DNA repair"/>
    <property type="evidence" value="ECO:0007669"/>
    <property type="project" value="UniProtKB-KW"/>
</dbReference>
<dbReference type="SUPFAM" id="SSF53155">
    <property type="entry name" value="Methylated DNA-protein cysteine methyltransferase domain"/>
    <property type="match status" value="1"/>
</dbReference>
<dbReference type="Proteomes" id="UP000676649">
    <property type="component" value="Chromosome"/>
</dbReference>
<dbReference type="PROSITE" id="PS00374">
    <property type="entry name" value="MGMT"/>
    <property type="match status" value="1"/>
</dbReference>
<dbReference type="RefSeq" id="WP_215581523.1">
    <property type="nucleotide sequence ID" value="NZ_CP073754.1"/>
</dbReference>
<dbReference type="FunFam" id="1.10.10.10:FF:000214">
    <property type="entry name" value="Methylated-DNA--protein-cysteine methyltransferase"/>
    <property type="match status" value="1"/>
</dbReference>
<keyword evidence="7" id="KW-0234">DNA repair</keyword>
<dbReference type="InterPro" id="IPR014048">
    <property type="entry name" value="MethylDNA_cys_MeTrfase_DNA-bd"/>
</dbReference>
<sequence>MNHHDRLWQDSALSELGWVLAARTEQGVCAILLGDSPDQLLDELRSRFKQAEILGGDAQLPEILAKIIGFIANPALGLDLRLDARGTDFQQLVWQALRQIRYAEQISYAELANRISQPTAVRAVARACGANPVALAIPCHRVVASNGKLSGYRWGVERKAELLRRESLPKPH</sequence>
<reference evidence="10" key="1">
    <citation type="submission" date="2021-04" db="EMBL/GenBank/DDBJ databases">
        <title>Draft genome sequence data of methanotrophic Methylovulum sp. strain S1L and Methylomonas sp. strain S2AM isolated from boreal lake water columns.</title>
        <authorList>
            <person name="Rissanen A.J."/>
            <person name="Mangayil R."/>
            <person name="Svenning M.M."/>
            <person name="Khanongnuch R."/>
        </authorList>
    </citation>
    <scope>NUCLEOTIDE SEQUENCE</scope>
    <source>
        <strain evidence="10">S2AM</strain>
    </source>
</reference>
<organism evidence="10 11">
    <name type="scientific">Methylomonas paludis</name>
    <dbReference type="NCBI Taxonomy" id="1173101"/>
    <lineage>
        <taxon>Bacteria</taxon>
        <taxon>Pseudomonadati</taxon>
        <taxon>Pseudomonadota</taxon>
        <taxon>Gammaproteobacteria</taxon>
        <taxon>Methylococcales</taxon>
        <taxon>Methylococcaceae</taxon>
        <taxon>Methylomonas</taxon>
    </lineage>
</organism>